<name>A0A099KUV9_COLPS</name>
<dbReference type="RefSeq" id="WP_033082186.1">
    <property type="nucleotide sequence ID" value="NZ_JQEC01000021.1"/>
</dbReference>
<reference evidence="2 3" key="1">
    <citation type="submission" date="2014-08" db="EMBL/GenBank/DDBJ databases">
        <title>Genomic and Phenotypic Diversity of Colwellia psychrerythraea strains from Disparate Marine Basins.</title>
        <authorList>
            <person name="Techtmann S.M."/>
            <person name="Stelling S.C."/>
            <person name="Utturkar S.M."/>
            <person name="Alshibli N."/>
            <person name="Harris A."/>
            <person name="Brown S.D."/>
            <person name="Hazen T.C."/>
        </authorList>
    </citation>
    <scope>NUCLEOTIDE SEQUENCE [LARGE SCALE GENOMIC DNA]</scope>
    <source>
        <strain evidence="2 3">GAB14E</strain>
    </source>
</reference>
<evidence type="ECO:0000313" key="3">
    <source>
        <dbReference type="Proteomes" id="UP000029868"/>
    </source>
</evidence>
<protein>
    <submittedName>
        <fullName evidence="2">Uncharacterized protein</fullName>
    </submittedName>
</protein>
<accession>A0A099KUV9</accession>
<evidence type="ECO:0000313" key="2">
    <source>
        <dbReference type="EMBL" id="KGJ93990.1"/>
    </source>
</evidence>
<dbReference type="AlphaFoldDB" id="A0A099KUV9"/>
<dbReference type="Proteomes" id="UP000029868">
    <property type="component" value="Unassembled WGS sequence"/>
</dbReference>
<dbReference type="OrthoDB" id="7061434at2"/>
<dbReference type="EMBL" id="JQEC01000021">
    <property type="protein sequence ID" value="KGJ93990.1"/>
    <property type="molecule type" value="Genomic_DNA"/>
</dbReference>
<sequence length="195" mass="22243">MKYSIFILLICFSNISTAKDLILSKTSLGSLKLSQDSLISFQKIKKAFPDHNVTHEIAFGDSPDFHRIEIQNNEKEQLFYIVSYFDEKTDKDTSQYNIDLLVITSSKIIDQYGIRIGDDVKKIIIKRGLNLLVSANHFDNSIGNDLIYYSVEIPLSTEFKDKGMDYMSPVGVTKEQIILANPVVTSMSWPYPSWD</sequence>
<feature type="chain" id="PRO_5001949176" evidence="1">
    <location>
        <begin position="19"/>
        <end position="195"/>
    </location>
</feature>
<gene>
    <name evidence="2" type="ORF">GAB14E_2545</name>
</gene>
<proteinExistence type="predicted"/>
<keyword evidence="1" id="KW-0732">Signal</keyword>
<feature type="signal peptide" evidence="1">
    <location>
        <begin position="1"/>
        <end position="18"/>
    </location>
</feature>
<comment type="caution">
    <text evidence="2">The sequence shown here is derived from an EMBL/GenBank/DDBJ whole genome shotgun (WGS) entry which is preliminary data.</text>
</comment>
<organism evidence="2 3">
    <name type="scientific">Colwellia psychrerythraea</name>
    <name type="common">Vibrio psychroerythus</name>
    <dbReference type="NCBI Taxonomy" id="28229"/>
    <lineage>
        <taxon>Bacteria</taxon>
        <taxon>Pseudomonadati</taxon>
        <taxon>Pseudomonadota</taxon>
        <taxon>Gammaproteobacteria</taxon>
        <taxon>Alteromonadales</taxon>
        <taxon>Colwelliaceae</taxon>
        <taxon>Colwellia</taxon>
    </lineage>
</organism>
<dbReference type="PATRIC" id="fig|28229.3.peg.2168"/>
<evidence type="ECO:0000256" key="1">
    <source>
        <dbReference type="SAM" id="SignalP"/>
    </source>
</evidence>